<keyword evidence="2" id="KW-1185">Reference proteome</keyword>
<dbReference type="PANTHER" id="PTHR22367:SF2">
    <property type="entry name" value="COILED-COIL DOMAIN-CONTAINING PROTEIN 14"/>
    <property type="match status" value="1"/>
</dbReference>
<reference evidence="3" key="1">
    <citation type="submission" date="2025-08" db="UniProtKB">
        <authorList>
            <consortium name="RefSeq"/>
        </authorList>
    </citation>
    <scope>IDENTIFICATION</scope>
    <source>
        <tissue evidence="3">Blood</tissue>
    </source>
</reference>
<evidence type="ECO:0000313" key="3">
    <source>
        <dbReference type="RefSeq" id="XP_032128677.1"/>
    </source>
</evidence>
<protein>
    <submittedName>
        <fullName evidence="3">Coiled-coil domain-containing protein 14-like</fullName>
    </submittedName>
</protein>
<dbReference type="RefSeq" id="XP_032128677.1">
    <property type="nucleotide sequence ID" value="XM_032272786.1"/>
</dbReference>
<feature type="compositionally biased region" description="Basic and acidic residues" evidence="1">
    <location>
        <begin position="49"/>
        <end position="59"/>
    </location>
</feature>
<name>A0A6J3HFI1_SAPAP</name>
<evidence type="ECO:0000313" key="2">
    <source>
        <dbReference type="Proteomes" id="UP000504640"/>
    </source>
</evidence>
<organism evidence="2 3">
    <name type="scientific">Sapajus apella</name>
    <name type="common">Brown-capped capuchin</name>
    <name type="synonym">Cebus apella</name>
    <dbReference type="NCBI Taxonomy" id="9515"/>
    <lineage>
        <taxon>Eukaryota</taxon>
        <taxon>Metazoa</taxon>
        <taxon>Chordata</taxon>
        <taxon>Craniata</taxon>
        <taxon>Vertebrata</taxon>
        <taxon>Euteleostomi</taxon>
        <taxon>Mammalia</taxon>
        <taxon>Eutheria</taxon>
        <taxon>Euarchontoglires</taxon>
        <taxon>Primates</taxon>
        <taxon>Haplorrhini</taxon>
        <taxon>Platyrrhini</taxon>
        <taxon>Cebidae</taxon>
        <taxon>Cebinae</taxon>
        <taxon>Sapajus</taxon>
    </lineage>
</organism>
<dbReference type="Pfam" id="PF15254">
    <property type="entry name" value="CCDC14"/>
    <property type="match status" value="1"/>
</dbReference>
<dbReference type="AlphaFoldDB" id="A0A6J3HFI1"/>
<sequence length="227" mass="25567">MPRPRPVRRLLASLTVCRRATSREAGRDLLRTPKSRVLEQEKGGGVASETRKRGVGRDPFRKRKLGGRAKKVREPKAVNSFYREASLPSIWASLRLREMVRSGSRPGQVLSSGRHTGPAKLTNGKKGTHLRKISHFKADSGYSIHSDSESQAETVHGLDGCASLLRNILRNEDSGLESAYLENRSNSRPLDSRKYGSKKKRHEKHTVPFIVRKETCKPFFLLFKDNP</sequence>
<dbReference type="GeneID" id="116546566"/>
<feature type="region of interest" description="Disordered" evidence="1">
    <location>
        <begin position="22"/>
        <end position="71"/>
    </location>
</feature>
<dbReference type="GO" id="GO:0034451">
    <property type="term" value="C:centriolar satellite"/>
    <property type="evidence" value="ECO:0007669"/>
    <property type="project" value="TreeGrafter"/>
</dbReference>
<feature type="compositionally biased region" description="Basic residues" evidence="1">
    <location>
        <begin position="60"/>
        <end position="71"/>
    </location>
</feature>
<dbReference type="InterPro" id="IPR029343">
    <property type="entry name" value="CCDC14"/>
</dbReference>
<proteinExistence type="predicted"/>
<dbReference type="PANTHER" id="PTHR22367">
    <property type="entry name" value="COILED-COIL DOMAIN-CONTAINING PROTEIN 14"/>
    <property type="match status" value="1"/>
</dbReference>
<dbReference type="Proteomes" id="UP000504640">
    <property type="component" value="Unplaced"/>
</dbReference>
<feature type="region of interest" description="Disordered" evidence="1">
    <location>
        <begin position="104"/>
        <end position="126"/>
    </location>
</feature>
<dbReference type="GO" id="GO:0071539">
    <property type="term" value="P:protein localization to centrosome"/>
    <property type="evidence" value="ECO:0007669"/>
    <property type="project" value="TreeGrafter"/>
</dbReference>
<gene>
    <name evidence="3" type="primary">LOC116546566</name>
</gene>
<feature type="compositionally biased region" description="Basic and acidic residues" evidence="1">
    <location>
        <begin position="22"/>
        <end position="42"/>
    </location>
</feature>
<evidence type="ECO:0000256" key="1">
    <source>
        <dbReference type="SAM" id="MobiDB-lite"/>
    </source>
</evidence>
<accession>A0A6J3HFI1</accession>